<sequence>MLRVHGAGFVRVPRPNRLALLAGAPHMIARVSPAAGHNVRASVSGFFSR</sequence>
<proteinExistence type="predicted"/>
<dbReference type="EMBL" id="PVNL01000139">
    <property type="protein sequence ID" value="PRP94798.1"/>
    <property type="molecule type" value="Genomic_DNA"/>
</dbReference>
<evidence type="ECO:0000313" key="1">
    <source>
        <dbReference type="EMBL" id="PRP94798.1"/>
    </source>
</evidence>
<dbReference type="AlphaFoldDB" id="A0A2S9XPK8"/>
<protein>
    <submittedName>
        <fullName evidence="1">Uncharacterized protein</fullName>
    </submittedName>
</protein>
<comment type="caution">
    <text evidence="1">The sequence shown here is derived from an EMBL/GenBank/DDBJ whole genome shotgun (WGS) entry which is preliminary data.</text>
</comment>
<dbReference type="Proteomes" id="UP000238823">
    <property type="component" value="Unassembled WGS sequence"/>
</dbReference>
<gene>
    <name evidence="1" type="ORF">ENSA7_76210</name>
</gene>
<name>A0A2S9XPK8_9BACT</name>
<organism evidence="1 2">
    <name type="scientific">Enhygromyxa salina</name>
    <dbReference type="NCBI Taxonomy" id="215803"/>
    <lineage>
        <taxon>Bacteria</taxon>
        <taxon>Pseudomonadati</taxon>
        <taxon>Myxococcota</taxon>
        <taxon>Polyangia</taxon>
        <taxon>Nannocystales</taxon>
        <taxon>Nannocystaceae</taxon>
        <taxon>Enhygromyxa</taxon>
    </lineage>
</organism>
<accession>A0A2S9XPK8</accession>
<evidence type="ECO:0000313" key="2">
    <source>
        <dbReference type="Proteomes" id="UP000238823"/>
    </source>
</evidence>
<reference evidence="1 2" key="1">
    <citation type="submission" date="2018-03" db="EMBL/GenBank/DDBJ databases">
        <title>Draft Genome Sequences of the Obligatory Marine Myxobacteria Enhygromyxa salina SWB007.</title>
        <authorList>
            <person name="Poehlein A."/>
            <person name="Moghaddam J.A."/>
            <person name="Harms H."/>
            <person name="Alanjari M."/>
            <person name="Koenig G.M."/>
            <person name="Daniel R."/>
            <person name="Schaeberle T.F."/>
        </authorList>
    </citation>
    <scope>NUCLEOTIDE SEQUENCE [LARGE SCALE GENOMIC DNA]</scope>
    <source>
        <strain evidence="1 2">SWB007</strain>
    </source>
</reference>